<protein>
    <submittedName>
        <fullName evidence="10">(spotted green pufferfish) hypothetical protein</fullName>
    </submittedName>
</protein>
<feature type="compositionally biased region" description="Acidic residues" evidence="8">
    <location>
        <begin position="1"/>
        <end position="15"/>
    </location>
</feature>
<keyword evidence="12" id="KW-1185">Reference proteome</keyword>
<dbReference type="InterPro" id="IPR027918">
    <property type="entry name" value="HYLS1_C_dom"/>
</dbReference>
<evidence type="ECO:0000259" key="9">
    <source>
        <dbReference type="Pfam" id="PF15311"/>
    </source>
</evidence>
<evidence type="ECO:0000313" key="12">
    <source>
        <dbReference type="Proteomes" id="UP000007303"/>
    </source>
</evidence>
<dbReference type="KEGG" id="tng:GSTEN00000975G001"/>
<dbReference type="OrthoDB" id="6343432at2759"/>
<reference evidence="10" key="2">
    <citation type="submission" date="2004-02" db="EMBL/GenBank/DDBJ databases">
        <authorList>
            <consortium name="Genoscope"/>
            <consortium name="Whitehead Institute Centre for Genome Research"/>
        </authorList>
    </citation>
    <scope>NUCLEOTIDE SEQUENCE</scope>
</reference>
<comment type="subcellular location">
    <subcellularLocation>
        <location evidence="2">Cell projection</location>
        <location evidence="2">Cilium</location>
    </subcellularLocation>
    <subcellularLocation>
        <location evidence="1">Cytoplasm</location>
        <location evidence="1">Cytoskeleton</location>
        <location evidence="1">Microtubule organizing center</location>
        <location evidence="1">Centrosome</location>
        <location evidence="1">Centriole</location>
    </subcellularLocation>
</comment>
<proteinExistence type="inferred from homology"/>
<name>Q4TGQ9_TETNG</name>
<keyword evidence="7" id="KW-0966">Cell projection</keyword>
<feature type="compositionally biased region" description="Basic and acidic residues" evidence="8">
    <location>
        <begin position="63"/>
        <end position="75"/>
    </location>
</feature>
<dbReference type="Proteomes" id="UP000007303">
    <property type="component" value="Unassembled WGS sequence"/>
</dbReference>
<dbReference type="GeneTree" id="ENSGT00390000008848"/>
<dbReference type="PANTHER" id="PTHR34174:SF1">
    <property type="entry name" value="CENTRIOLAR AND CILIOGENESIS-ASSOCIATED PROTEIN HYLS1"/>
    <property type="match status" value="1"/>
</dbReference>
<accession>Q4TGQ9</accession>
<organism evidence="10">
    <name type="scientific">Tetraodon nigroviridis</name>
    <name type="common">Spotted green pufferfish</name>
    <name type="synonym">Chelonodon nigroviridis</name>
    <dbReference type="NCBI Taxonomy" id="99883"/>
    <lineage>
        <taxon>Eukaryota</taxon>
        <taxon>Metazoa</taxon>
        <taxon>Chordata</taxon>
        <taxon>Craniata</taxon>
        <taxon>Vertebrata</taxon>
        <taxon>Euteleostomi</taxon>
        <taxon>Actinopterygii</taxon>
        <taxon>Neopterygii</taxon>
        <taxon>Teleostei</taxon>
        <taxon>Neoteleostei</taxon>
        <taxon>Acanthomorphata</taxon>
        <taxon>Eupercaria</taxon>
        <taxon>Tetraodontiformes</taxon>
        <taxon>Tetradontoidea</taxon>
        <taxon>Tetraodontidae</taxon>
        <taxon>Tetraodon</taxon>
    </lineage>
</organism>
<dbReference type="AlphaFoldDB" id="Q4TGQ9"/>
<feature type="region of interest" description="Disordered" evidence="8">
    <location>
        <begin position="1"/>
        <end position="51"/>
    </location>
</feature>
<evidence type="ECO:0000313" key="11">
    <source>
        <dbReference type="Ensembl" id="ENSTNIP00000004422.1"/>
    </source>
</evidence>
<feature type="non-terminal residue" evidence="10">
    <location>
        <position position="1"/>
    </location>
</feature>
<dbReference type="GO" id="GO:0060271">
    <property type="term" value="P:cilium assembly"/>
    <property type="evidence" value="ECO:0007669"/>
    <property type="project" value="TreeGrafter"/>
</dbReference>
<evidence type="ECO:0000313" key="10">
    <source>
        <dbReference type="EMBL" id="CAF87923.1"/>
    </source>
</evidence>
<comment type="similarity">
    <text evidence="3">Belongs to the HYLS1 family.</text>
</comment>
<sequence>EEDLKDDEGGDEEGVSEGLAMGEGFGEGGCVDADRHERPEEQKPQEADGCPYAASCLEERLEELRLSPRPQDRLVRSWSAGSETEDTLPDTFESYVRGRVGGLPGAGLHPARPPSSRASGQNPSPVFPVQTPVGRVQAPRGGGQSSLRLEIKERLAYQPPPPRPPRVYVPNTYTVPTEKKRSALRWEVRSRLASGLVPWKFPF</sequence>
<dbReference type="HOGENOM" id="CLU_1351734_0_0_1"/>
<evidence type="ECO:0000256" key="3">
    <source>
        <dbReference type="ARBA" id="ARBA00010091"/>
    </source>
</evidence>
<dbReference type="PANTHER" id="PTHR34174">
    <property type="entry name" value="HYDROLETHALUS SYNDROME PROTEIN 1"/>
    <property type="match status" value="1"/>
</dbReference>
<evidence type="ECO:0000256" key="8">
    <source>
        <dbReference type="SAM" id="MobiDB-lite"/>
    </source>
</evidence>
<dbReference type="EMBL" id="CAAE01003542">
    <property type="protein sequence ID" value="CAF87923.1"/>
    <property type="molecule type" value="Genomic_DNA"/>
</dbReference>
<feature type="compositionally biased region" description="Basic and acidic residues" evidence="8">
    <location>
        <begin position="32"/>
        <end position="46"/>
    </location>
</feature>
<feature type="compositionally biased region" description="Pro residues" evidence="8">
    <location>
        <begin position="158"/>
        <end position="167"/>
    </location>
</feature>
<keyword evidence="5" id="KW-0970">Cilium biogenesis/degradation</keyword>
<feature type="non-terminal residue" evidence="10">
    <location>
        <position position="203"/>
    </location>
</feature>
<evidence type="ECO:0000256" key="5">
    <source>
        <dbReference type="ARBA" id="ARBA00022794"/>
    </source>
</evidence>
<dbReference type="InterPro" id="IPR052319">
    <property type="entry name" value="Centriolar_ciliogenesis_assoc"/>
</dbReference>
<reference evidence="11" key="3">
    <citation type="submission" date="2025-05" db="UniProtKB">
        <authorList>
            <consortium name="Ensembl"/>
        </authorList>
    </citation>
    <scope>IDENTIFICATION</scope>
</reference>
<evidence type="ECO:0000256" key="7">
    <source>
        <dbReference type="ARBA" id="ARBA00023273"/>
    </source>
</evidence>
<feature type="region of interest" description="Disordered" evidence="8">
    <location>
        <begin position="155"/>
        <end position="174"/>
    </location>
</feature>
<keyword evidence="6" id="KW-0206">Cytoskeleton</keyword>
<dbReference type="Pfam" id="PF15311">
    <property type="entry name" value="HYLS1_C"/>
    <property type="match status" value="1"/>
</dbReference>
<evidence type="ECO:0000256" key="1">
    <source>
        <dbReference type="ARBA" id="ARBA00004114"/>
    </source>
</evidence>
<feature type="region of interest" description="Disordered" evidence="8">
    <location>
        <begin position="63"/>
        <end position="146"/>
    </location>
</feature>
<feature type="domain" description="Centriolar and ciliogenesis-associated protein HYLS1 C-terminal" evidence="9">
    <location>
        <begin position="112"/>
        <end position="193"/>
    </location>
</feature>
<keyword evidence="4" id="KW-0963">Cytoplasm</keyword>
<evidence type="ECO:0000256" key="4">
    <source>
        <dbReference type="ARBA" id="ARBA00022490"/>
    </source>
</evidence>
<reference evidence="10 12" key="1">
    <citation type="journal article" date="2004" name="Nature">
        <title>Genome duplication in the teleost fish Tetraodon nigroviridis reveals the early vertebrate proto-karyotype.</title>
        <authorList>
            <person name="Jaillon O."/>
            <person name="Aury J.-M."/>
            <person name="Brunet F."/>
            <person name="Petit J.-L."/>
            <person name="Stange-Thomann N."/>
            <person name="Mauceli E."/>
            <person name="Bouneau L."/>
            <person name="Fischer C."/>
            <person name="Ozouf-Costaz C."/>
            <person name="Bernot A."/>
            <person name="Nicaud S."/>
            <person name="Jaffe D."/>
            <person name="Fisher S."/>
            <person name="Lutfalla G."/>
            <person name="Dossat C."/>
            <person name="Segurens B."/>
            <person name="Dasilva C."/>
            <person name="Salanoubat M."/>
            <person name="Levy M."/>
            <person name="Boudet N."/>
            <person name="Castellano S."/>
            <person name="Anthouard V."/>
            <person name="Jubin C."/>
            <person name="Castelli V."/>
            <person name="Katinka M."/>
            <person name="Vacherie B."/>
            <person name="Biemont C."/>
            <person name="Skalli Z."/>
            <person name="Cattolico L."/>
            <person name="Poulain J."/>
            <person name="De Berardinis V."/>
            <person name="Cruaud C."/>
            <person name="Duprat S."/>
            <person name="Brottier P."/>
            <person name="Coutanceau J.-P."/>
            <person name="Gouzy J."/>
            <person name="Parra G."/>
            <person name="Lardier G."/>
            <person name="Chapple C."/>
            <person name="McKernan K.J."/>
            <person name="McEwan P."/>
            <person name="Bosak S."/>
            <person name="Kellis M."/>
            <person name="Volff J.-N."/>
            <person name="Guigo R."/>
            <person name="Zody M.C."/>
            <person name="Mesirov J."/>
            <person name="Lindblad-Toh K."/>
            <person name="Birren B."/>
            <person name="Nusbaum C."/>
            <person name="Kahn D."/>
            <person name="Robinson-Rechavi M."/>
            <person name="Laudet V."/>
            <person name="Schachter V."/>
            <person name="Quetier F."/>
            <person name="Saurin W."/>
            <person name="Scarpelli C."/>
            <person name="Wincker P."/>
            <person name="Lander E.S."/>
            <person name="Weissenbach J."/>
            <person name="Roest Crollius H."/>
        </authorList>
    </citation>
    <scope>NUCLEOTIDE SEQUENCE [LARGE SCALE GENOMIC DNA]</scope>
</reference>
<evidence type="ECO:0000256" key="2">
    <source>
        <dbReference type="ARBA" id="ARBA00004138"/>
    </source>
</evidence>
<dbReference type="GO" id="GO:0097730">
    <property type="term" value="C:non-motile cilium"/>
    <property type="evidence" value="ECO:0007669"/>
    <property type="project" value="TreeGrafter"/>
</dbReference>
<dbReference type="GO" id="GO:0005814">
    <property type="term" value="C:centriole"/>
    <property type="evidence" value="ECO:0007669"/>
    <property type="project" value="UniProtKB-SubCell"/>
</dbReference>
<gene>
    <name evidence="10" type="ORF">GSTENG00000975001</name>
</gene>
<dbReference type="Ensembl" id="ENSTNIT00000004562.1">
    <property type="protein sequence ID" value="ENSTNIP00000004422.1"/>
    <property type="gene ID" value="ENSTNIG00000002011.1"/>
</dbReference>
<evidence type="ECO:0000256" key="6">
    <source>
        <dbReference type="ARBA" id="ARBA00023212"/>
    </source>
</evidence>